<dbReference type="Gene3D" id="3.40.50.620">
    <property type="entry name" value="HUPs"/>
    <property type="match status" value="1"/>
</dbReference>
<accession>F0EYT1</accession>
<proteinExistence type="inferred from homology"/>
<reference evidence="13 14" key="1">
    <citation type="submission" date="2011-01" db="EMBL/GenBank/DDBJ databases">
        <authorList>
            <person name="Muzny D."/>
            <person name="Qin X."/>
            <person name="Deng J."/>
            <person name="Jiang H."/>
            <person name="Liu Y."/>
            <person name="Qu J."/>
            <person name="Song X.-Z."/>
            <person name="Zhang L."/>
            <person name="Thornton R."/>
            <person name="Coyle M."/>
            <person name="Francisco L."/>
            <person name="Jackson L."/>
            <person name="Javaid M."/>
            <person name="Korchina V."/>
            <person name="Kovar C."/>
            <person name="Mata R."/>
            <person name="Mathew T."/>
            <person name="Ngo R."/>
            <person name="Nguyen L."/>
            <person name="Nguyen N."/>
            <person name="Okwuonu G."/>
            <person name="Ongeri F."/>
            <person name="Pham C."/>
            <person name="Simmons D."/>
            <person name="Wilczek-Boney K."/>
            <person name="Hale W."/>
            <person name="Jakkamsetti A."/>
            <person name="Pham P."/>
            <person name="Ruth R."/>
            <person name="San Lucas F."/>
            <person name="Warren J."/>
            <person name="Zhang J."/>
            <person name="Zhao Z."/>
            <person name="Zhou C."/>
            <person name="Zhu D."/>
            <person name="Lee S."/>
            <person name="Bess C."/>
            <person name="Blankenburg K."/>
            <person name="Forbes L."/>
            <person name="Fu Q."/>
            <person name="Gubbala S."/>
            <person name="Hirani K."/>
            <person name="Jayaseelan J.C."/>
            <person name="Lara F."/>
            <person name="Munidasa M."/>
            <person name="Palculict T."/>
            <person name="Patil S."/>
            <person name="Pu L.-L."/>
            <person name="Saada N."/>
            <person name="Tang L."/>
            <person name="Weissenberger G."/>
            <person name="Zhu Y."/>
            <person name="Hemphill L."/>
            <person name="Shang Y."/>
            <person name="Youmans B."/>
            <person name="Ayvaz T."/>
            <person name="Ross M."/>
            <person name="Santibanez J."/>
            <person name="Aqrawi P."/>
            <person name="Gross S."/>
            <person name="Joshi V."/>
            <person name="Fowler G."/>
            <person name="Nazareth L."/>
            <person name="Reid J."/>
            <person name="Worley K."/>
            <person name="Petrosino J."/>
            <person name="Highlander S."/>
            <person name="Gibbs R."/>
        </authorList>
    </citation>
    <scope>NUCLEOTIDE SEQUENCE [LARGE SCALE GENOMIC DNA]</scope>
    <source>
        <strain evidence="13 14">ATCC 33394</strain>
    </source>
</reference>
<evidence type="ECO:0000256" key="7">
    <source>
        <dbReference type="ARBA" id="ARBA00022741"/>
    </source>
</evidence>
<keyword evidence="4 11" id="KW-0662">Pyridine nucleotide biosynthesis</keyword>
<comment type="function">
    <text evidence="1 11">Catalyzes the reversible adenylation of nicotinate mononucleotide (NaMN) to nicotinic acid adenine dinucleotide (NaAD).</text>
</comment>
<evidence type="ECO:0000313" key="14">
    <source>
        <dbReference type="Proteomes" id="UP000004088"/>
    </source>
</evidence>
<dbReference type="STRING" id="888741.HMPREF9098_1015"/>
<dbReference type="InterPro" id="IPR005248">
    <property type="entry name" value="NadD/NMNAT"/>
</dbReference>
<protein>
    <recommendedName>
        <fullName evidence="11">Probable nicotinate-nucleotide adenylyltransferase</fullName>
        <ecNumber evidence="11">2.7.7.18</ecNumber>
    </recommendedName>
    <alternativeName>
        <fullName evidence="11">Deamido-NAD(+) diphosphorylase</fullName>
    </alternativeName>
    <alternativeName>
        <fullName evidence="11">Deamido-NAD(+) pyrophosphorylase</fullName>
    </alternativeName>
    <alternativeName>
        <fullName evidence="11">Nicotinate mononucleotide adenylyltransferase</fullName>
        <shortName evidence="11">NaMN adenylyltransferase</shortName>
    </alternativeName>
</protein>
<dbReference type="PANTHER" id="PTHR39321:SF3">
    <property type="entry name" value="PHOSPHOPANTETHEINE ADENYLYLTRANSFERASE"/>
    <property type="match status" value="1"/>
</dbReference>
<dbReference type="AlphaFoldDB" id="F0EYT1"/>
<evidence type="ECO:0000256" key="1">
    <source>
        <dbReference type="ARBA" id="ARBA00002324"/>
    </source>
</evidence>
<evidence type="ECO:0000256" key="9">
    <source>
        <dbReference type="ARBA" id="ARBA00023027"/>
    </source>
</evidence>
<evidence type="ECO:0000256" key="8">
    <source>
        <dbReference type="ARBA" id="ARBA00022840"/>
    </source>
</evidence>
<evidence type="ECO:0000256" key="11">
    <source>
        <dbReference type="HAMAP-Rule" id="MF_00244"/>
    </source>
</evidence>
<comment type="similarity">
    <text evidence="3 11">Belongs to the NadD family.</text>
</comment>
<evidence type="ECO:0000259" key="12">
    <source>
        <dbReference type="Pfam" id="PF01467"/>
    </source>
</evidence>
<dbReference type="NCBIfam" id="NF000840">
    <property type="entry name" value="PRK00071.1-3"/>
    <property type="match status" value="1"/>
</dbReference>
<organism evidence="13 14">
    <name type="scientific">Kingella denitrificans ATCC 33394</name>
    <dbReference type="NCBI Taxonomy" id="888741"/>
    <lineage>
        <taxon>Bacteria</taxon>
        <taxon>Pseudomonadati</taxon>
        <taxon>Pseudomonadota</taxon>
        <taxon>Betaproteobacteria</taxon>
        <taxon>Neisseriales</taxon>
        <taxon>Neisseriaceae</taxon>
        <taxon>Kingella</taxon>
    </lineage>
</organism>
<dbReference type="EMBL" id="AEWV01000015">
    <property type="protein sequence ID" value="EGC17689.1"/>
    <property type="molecule type" value="Genomic_DNA"/>
</dbReference>
<evidence type="ECO:0000256" key="10">
    <source>
        <dbReference type="ARBA" id="ARBA00048721"/>
    </source>
</evidence>
<dbReference type="GO" id="GO:0009435">
    <property type="term" value="P:NAD+ biosynthetic process"/>
    <property type="evidence" value="ECO:0007669"/>
    <property type="project" value="UniProtKB-UniRule"/>
</dbReference>
<dbReference type="InterPro" id="IPR014729">
    <property type="entry name" value="Rossmann-like_a/b/a_fold"/>
</dbReference>
<evidence type="ECO:0000256" key="6">
    <source>
        <dbReference type="ARBA" id="ARBA00022695"/>
    </source>
</evidence>
<keyword evidence="14" id="KW-1185">Reference proteome</keyword>
<dbReference type="HAMAP" id="MF_00244">
    <property type="entry name" value="NaMN_adenylyltr"/>
    <property type="match status" value="1"/>
</dbReference>
<dbReference type="RefSeq" id="WP_003782415.1">
    <property type="nucleotide sequence ID" value="NZ_GL870929.1"/>
</dbReference>
<dbReference type="NCBIfam" id="TIGR00482">
    <property type="entry name" value="nicotinate (nicotinamide) nucleotide adenylyltransferase"/>
    <property type="match status" value="1"/>
</dbReference>
<keyword evidence="5 11" id="KW-0808">Transferase</keyword>
<evidence type="ECO:0000256" key="3">
    <source>
        <dbReference type="ARBA" id="ARBA00009014"/>
    </source>
</evidence>
<dbReference type="EC" id="2.7.7.18" evidence="11"/>
<keyword evidence="6 11" id="KW-0548">Nucleotidyltransferase</keyword>
<name>F0EYT1_9NEIS</name>
<dbReference type="InterPro" id="IPR004821">
    <property type="entry name" value="Cyt_trans-like"/>
</dbReference>
<dbReference type="HOGENOM" id="CLU_069765_3_1_4"/>
<evidence type="ECO:0000313" key="13">
    <source>
        <dbReference type="EMBL" id="EGC17689.1"/>
    </source>
</evidence>
<keyword evidence="9 11" id="KW-0520">NAD</keyword>
<keyword evidence="7 11" id="KW-0547">Nucleotide-binding</keyword>
<comment type="caution">
    <text evidence="13">The sequence shown here is derived from an EMBL/GenBank/DDBJ whole genome shotgun (WGS) entry which is preliminary data.</text>
</comment>
<dbReference type="SUPFAM" id="SSF52374">
    <property type="entry name" value="Nucleotidylyl transferase"/>
    <property type="match status" value="1"/>
</dbReference>
<dbReference type="Pfam" id="PF01467">
    <property type="entry name" value="CTP_transf_like"/>
    <property type="match status" value="1"/>
</dbReference>
<dbReference type="CDD" id="cd02165">
    <property type="entry name" value="NMNAT"/>
    <property type="match status" value="1"/>
</dbReference>
<dbReference type="GO" id="GO:0004515">
    <property type="term" value="F:nicotinate-nucleotide adenylyltransferase activity"/>
    <property type="evidence" value="ECO:0007669"/>
    <property type="project" value="UniProtKB-UniRule"/>
</dbReference>
<evidence type="ECO:0000256" key="4">
    <source>
        <dbReference type="ARBA" id="ARBA00022642"/>
    </source>
</evidence>
<keyword evidence="8 11" id="KW-0067">ATP-binding</keyword>
<gene>
    <name evidence="11 13" type="primary">nadD</name>
    <name evidence="13" type="ORF">HMPREF9098_1015</name>
</gene>
<sequence>MQKIGLFGGSFNPLHCGHVAMARAFADELALDSVLFVPAGNPYHKAHADVGREHRWQMVQCVTELDARFAASDVDLVREGKTYTIDTVQIFKQIYPNAQWWWLMGMDSFMTLHTWKHWQALVRQVSIAVAARPGQSLRQLPAVLQDYAADALKAGSLHFLNAPEMAVSSTEIRRKIQAGADISGDVPSAVRQYILQHGLYRVVD</sequence>
<dbReference type="GO" id="GO:0005524">
    <property type="term" value="F:ATP binding"/>
    <property type="evidence" value="ECO:0007669"/>
    <property type="project" value="UniProtKB-KW"/>
</dbReference>
<dbReference type="PANTHER" id="PTHR39321">
    <property type="entry name" value="NICOTINATE-NUCLEOTIDE ADENYLYLTRANSFERASE-RELATED"/>
    <property type="match status" value="1"/>
</dbReference>
<evidence type="ECO:0000256" key="5">
    <source>
        <dbReference type="ARBA" id="ARBA00022679"/>
    </source>
</evidence>
<feature type="domain" description="Cytidyltransferase-like" evidence="12">
    <location>
        <begin position="6"/>
        <end position="175"/>
    </location>
</feature>
<dbReference type="Proteomes" id="UP000004088">
    <property type="component" value="Unassembled WGS sequence"/>
</dbReference>
<comment type="catalytic activity">
    <reaction evidence="10 11">
        <text>nicotinate beta-D-ribonucleotide + ATP + H(+) = deamido-NAD(+) + diphosphate</text>
        <dbReference type="Rhea" id="RHEA:22860"/>
        <dbReference type="ChEBI" id="CHEBI:15378"/>
        <dbReference type="ChEBI" id="CHEBI:30616"/>
        <dbReference type="ChEBI" id="CHEBI:33019"/>
        <dbReference type="ChEBI" id="CHEBI:57502"/>
        <dbReference type="ChEBI" id="CHEBI:58437"/>
        <dbReference type="EC" id="2.7.7.18"/>
    </reaction>
</comment>
<dbReference type="UniPathway" id="UPA00253">
    <property type="reaction ID" value="UER00332"/>
</dbReference>
<comment type="pathway">
    <text evidence="2 11">Cofactor biosynthesis; NAD(+) biosynthesis; deamido-NAD(+) from nicotinate D-ribonucleotide: step 1/1.</text>
</comment>
<evidence type="ECO:0000256" key="2">
    <source>
        <dbReference type="ARBA" id="ARBA00005019"/>
    </source>
</evidence>